<evidence type="ECO:0000313" key="6">
    <source>
        <dbReference type="EMBL" id="NYI75541.1"/>
    </source>
</evidence>
<keyword evidence="1" id="KW-0805">Transcription regulation</keyword>
<reference evidence="6 7" key="1">
    <citation type="submission" date="2020-07" db="EMBL/GenBank/DDBJ databases">
        <title>Sequencing the genomes of 1000 actinobacteria strains.</title>
        <authorList>
            <person name="Klenk H.-P."/>
        </authorList>
    </citation>
    <scope>NUCLEOTIDE SEQUENCE [LARGE SCALE GENOMIC DNA]</scope>
    <source>
        <strain evidence="6 7">DSM 26487</strain>
    </source>
</reference>
<evidence type="ECO:0000259" key="5">
    <source>
        <dbReference type="PROSITE" id="PS50977"/>
    </source>
</evidence>
<evidence type="ECO:0000256" key="2">
    <source>
        <dbReference type="ARBA" id="ARBA00023125"/>
    </source>
</evidence>
<dbReference type="GO" id="GO:0000976">
    <property type="term" value="F:transcription cis-regulatory region binding"/>
    <property type="evidence" value="ECO:0007669"/>
    <property type="project" value="TreeGrafter"/>
</dbReference>
<feature type="DNA-binding region" description="H-T-H motif" evidence="4">
    <location>
        <begin position="40"/>
        <end position="59"/>
    </location>
</feature>
<dbReference type="Gene3D" id="1.10.357.10">
    <property type="entry name" value="Tetracycline Repressor, domain 2"/>
    <property type="match status" value="1"/>
</dbReference>
<keyword evidence="7" id="KW-1185">Reference proteome</keyword>
<dbReference type="PRINTS" id="PR00455">
    <property type="entry name" value="HTHTETR"/>
</dbReference>
<protein>
    <submittedName>
        <fullName evidence="6">AcrR family transcriptional regulator</fullName>
    </submittedName>
</protein>
<dbReference type="Gene3D" id="1.10.10.60">
    <property type="entry name" value="Homeodomain-like"/>
    <property type="match status" value="1"/>
</dbReference>
<evidence type="ECO:0000256" key="3">
    <source>
        <dbReference type="ARBA" id="ARBA00023163"/>
    </source>
</evidence>
<keyword evidence="2 4" id="KW-0238">DNA-binding</keyword>
<dbReference type="SUPFAM" id="SSF48498">
    <property type="entry name" value="Tetracyclin repressor-like, C-terminal domain"/>
    <property type="match status" value="1"/>
</dbReference>
<dbReference type="InterPro" id="IPR041347">
    <property type="entry name" value="MftR_C"/>
</dbReference>
<dbReference type="PROSITE" id="PS50977">
    <property type="entry name" value="HTH_TETR_2"/>
    <property type="match status" value="1"/>
</dbReference>
<evidence type="ECO:0000256" key="1">
    <source>
        <dbReference type="ARBA" id="ARBA00023015"/>
    </source>
</evidence>
<dbReference type="InterPro" id="IPR001647">
    <property type="entry name" value="HTH_TetR"/>
</dbReference>
<dbReference type="Pfam" id="PF00440">
    <property type="entry name" value="TetR_N"/>
    <property type="match status" value="1"/>
</dbReference>
<evidence type="ECO:0000313" key="7">
    <source>
        <dbReference type="Proteomes" id="UP000564496"/>
    </source>
</evidence>
<dbReference type="EMBL" id="JACBZR010000001">
    <property type="protein sequence ID" value="NYI75541.1"/>
    <property type="molecule type" value="Genomic_DNA"/>
</dbReference>
<gene>
    <name evidence="6" type="ORF">BJ988_000189</name>
</gene>
<dbReference type="PANTHER" id="PTHR30055">
    <property type="entry name" value="HTH-TYPE TRANSCRIPTIONAL REGULATOR RUTR"/>
    <property type="match status" value="1"/>
</dbReference>
<accession>A0A7Z0DHT2</accession>
<name>A0A7Z0DHT2_9ACTN</name>
<organism evidence="6 7">
    <name type="scientific">Nocardioides panzhihuensis</name>
    <dbReference type="NCBI Taxonomy" id="860243"/>
    <lineage>
        <taxon>Bacteria</taxon>
        <taxon>Bacillati</taxon>
        <taxon>Actinomycetota</taxon>
        <taxon>Actinomycetes</taxon>
        <taxon>Propionibacteriales</taxon>
        <taxon>Nocardioidaceae</taxon>
        <taxon>Nocardioides</taxon>
    </lineage>
</organism>
<dbReference type="InterPro" id="IPR009057">
    <property type="entry name" value="Homeodomain-like_sf"/>
</dbReference>
<proteinExistence type="predicted"/>
<evidence type="ECO:0000256" key="4">
    <source>
        <dbReference type="PROSITE-ProRule" id="PRU00335"/>
    </source>
</evidence>
<dbReference type="PANTHER" id="PTHR30055:SF238">
    <property type="entry name" value="MYCOFACTOCIN BIOSYNTHESIS TRANSCRIPTIONAL REGULATOR MFTR-RELATED"/>
    <property type="match status" value="1"/>
</dbReference>
<dbReference type="InterPro" id="IPR050109">
    <property type="entry name" value="HTH-type_TetR-like_transc_reg"/>
</dbReference>
<dbReference type="Proteomes" id="UP000564496">
    <property type="component" value="Unassembled WGS sequence"/>
</dbReference>
<dbReference type="SUPFAM" id="SSF46689">
    <property type="entry name" value="Homeodomain-like"/>
    <property type="match status" value="1"/>
</dbReference>
<comment type="caution">
    <text evidence="6">The sequence shown here is derived from an EMBL/GenBank/DDBJ whole genome shotgun (WGS) entry which is preliminary data.</text>
</comment>
<dbReference type="GO" id="GO:0003700">
    <property type="term" value="F:DNA-binding transcription factor activity"/>
    <property type="evidence" value="ECO:0007669"/>
    <property type="project" value="TreeGrafter"/>
</dbReference>
<dbReference type="Pfam" id="PF17754">
    <property type="entry name" value="TetR_C_14"/>
    <property type="match status" value="1"/>
</dbReference>
<dbReference type="RefSeq" id="WP_179656254.1">
    <property type="nucleotide sequence ID" value="NZ_JACBZR010000001.1"/>
</dbReference>
<dbReference type="AlphaFoldDB" id="A0A7Z0DHT2"/>
<feature type="domain" description="HTH tetR-type" evidence="5">
    <location>
        <begin position="17"/>
        <end position="77"/>
    </location>
</feature>
<keyword evidence="3" id="KW-0804">Transcription</keyword>
<sequence>METATTRSTNIRERAKDAARQEIARVALRLFTDHGFEGTTADQIAAAAGISRSTFFRYFATKDEVILGQFEQKGHELVAEVRARPSSESAWQALHQGFLEVVRRGSSDIGSDGTTFRLAQLQVYNGALRAAGLNQRAQWRSLLAPEIASRLGASFDDDPRPAALAAAAIGCLETAVVMWGRSGGRADLEHLLDMAMSELGRP</sequence>
<dbReference type="InterPro" id="IPR036271">
    <property type="entry name" value="Tet_transcr_reg_TetR-rel_C_sf"/>
</dbReference>